<reference evidence="1 2" key="1">
    <citation type="submission" date="2010-05" db="EMBL/GenBank/DDBJ databases">
        <title>Complete sequence of Methanococcus voltae A3.</title>
        <authorList>
            <consortium name="US DOE Joint Genome Institute"/>
            <person name="Lucas S."/>
            <person name="Copeland A."/>
            <person name="Lapidus A."/>
            <person name="Cheng J.-F."/>
            <person name="Bruce D."/>
            <person name="Goodwin L."/>
            <person name="Pitluck S."/>
            <person name="Lowry S."/>
            <person name="Clum A."/>
            <person name="Land M."/>
            <person name="Hauser L."/>
            <person name="Kyrpides N."/>
            <person name="Mikhailova N."/>
            <person name="Whitman W.B."/>
            <person name="Woyke T."/>
        </authorList>
    </citation>
    <scope>NUCLEOTIDE SEQUENCE [LARGE SCALE GENOMIC DNA]</scope>
    <source>
        <strain evidence="2">ATCC BAA-1334 / A3</strain>
    </source>
</reference>
<proteinExistence type="predicted"/>
<dbReference type="KEGG" id="mvo:Mvol_0793"/>
<sequence length="182" mass="21504">MMFMITNYFDNEKELNYKLRKYKREKVIGKFSNAKTLVGAHIEKTNHNLEFVNHLMEDEDSEFNDWKITGLYYAVYHASLALVCLKGYISKNHTATLLFLIKYYSDKLNSDDIYFIDELALNKEDLLFYADLKAERQKASYSTTLNFSNKTVEELRFKSLEYINKVEEIIENSKKVSNNLIK</sequence>
<dbReference type="InParanoid" id="D7DTJ2"/>
<gene>
    <name evidence="1" type="ordered locus">Mvol_0793</name>
</gene>
<dbReference type="AlphaFoldDB" id="D7DTJ2"/>
<dbReference type="eggNOG" id="arCOG02123">
    <property type="taxonomic scope" value="Archaea"/>
</dbReference>
<name>D7DTJ2_METV3</name>
<dbReference type="EMBL" id="CP002057">
    <property type="protein sequence ID" value="ADI36452.1"/>
    <property type="molecule type" value="Genomic_DNA"/>
</dbReference>
<protein>
    <recommendedName>
        <fullName evidence="3">HEPN domain protein</fullName>
    </recommendedName>
</protein>
<accession>D7DTJ2</accession>
<dbReference type="STRING" id="456320.Mvol_0793"/>
<dbReference type="HOGENOM" id="CLU_1567182_0_0_2"/>
<dbReference type="Proteomes" id="UP000007722">
    <property type="component" value="Chromosome"/>
</dbReference>
<evidence type="ECO:0008006" key="3">
    <source>
        <dbReference type="Google" id="ProtNLM"/>
    </source>
</evidence>
<keyword evidence="2" id="KW-1185">Reference proteome</keyword>
<evidence type="ECO:0000313" key="1">
    <source>
        <dbReference type="EMBL" id="ADI36452.1"/>
    </source>
</evidence>
<organism evidence="1 2">
    <name type="scientific">Methanococcus voltae (strain ATCC BAA-1334 / A3)</name>
    <dbReference type="NCBI Taxonomy" id="456320"/>
    <lineage>
        <taxon>Archaea</taxon>
        <taxon>Methanobacteriati</taxon>
        <taxon>Methanobacteriota</taxon>
        <taxon>Methanomada group</taxon>
        <taxon>Methanococci</taxon>
        <taxon>Methanococcales</taxon>
        <taxon>Methanococcaceae</taxon>
        <taxon>Methanococcus</taxon>
    </lineage>
</organism>
<evidence type="ECO:0000313" key="2">
    <source>
        <dbReference type="Proteomes" id="UP000007722"/>
    </source>
</evidence>
<dbReference type="Gene3D" id="1.20.120.330">
    <property type="entry name" value="Nucleotidyltransferases domain 2"/>
    <property type="match status" value="1"/>
</dbReference>